<keyword evidence="3" id="KW-0862">Zinc</keyword>
<reference evidence="9" key="1">
    <citation type="journal article" date="2012" name="Science">
        <title>The Paleozoic origin of enzymatic lignin decomposition reconstructed from 31 fungal genomes.</title>
        <authorList>
            <person name="Floudas D."/>
            <person name="Binder M."/>
            <person name="Riley R."/>
            <person name="Barry K."/>
            <person name="Blanchette R.A."/>
            <person name="Henrissat B."/>
            <person name="Martinez A.T."/>
            <person name="Otillar R."/>
            <person name="Spatafora J.W."/>
            <person name="Yadav J.S."/>
            <person name="Aerts A."/>
            <person name="Benoit I."/>
            <person name="Boyd A."/>
            <person name="Carlson A."/>
            <person name="Copeland A."/>
            <person name="Coutinho P.M."/>
            <person name="de Vries R.P."/>
            <person name="Ferreira P."/>
            <person name="Findley K."/>
            <person name="Foster B."/>
            <person name="Gaskell J."/>
            <person name="Glotzer D."/>
            <person name="Gorecki P."/>
            <person name="Heitman J."/>
            <person name="Hesse C."/>
            <person name="Hori C."/>
            <person name="Igarashi K."/>
            <person name="Jurgens J.A."/>
            <person name="Kallen N."/>
            <person name="Kersten P."/>
            <person name="Kohler A."/>
            <person name="Kuees U."/>
            <person name="Kumar T.K.A."/>
            <person name="Kuo A."/>
            <person name="LaButti K."/>
            <person name="Larrondo L.F."/>
            <person name="Lindquist E."/>
            <person name="Ling A."/>
            <person name="Lombard V."/>
            <person name="Lucas S."/>
            <person name="Lundell T."/>
            <person name="Martin R."/>
            <person name="McLaughlin D.J."/>
            <person name="Morgenstern I."/>
            <person name="Morin E."/>
            <person name="Murat C."/>
            <person name="Nagy L.G."/>
            <person name="Nolan M."/>
            <person name="Ohm R.A."/>
            <person name="Patyshakuliyeva A."/>
            <person name="Rokas A."/>
            <person name="Ruiz-Duenas F.J."/>
            <person name="Sabat G."/>
            <person name="Salamov A."/>
            <person name="Samejima M."/>
            <person name="Schmutz J."/>
            <person name="Slot J.C."/>
            <person name="St John F."/>
            <person name="Stenlid J."/>
            <person name="Sun H."/>
            <person name="Sun S."/>
            <person name="Syed K."/>
            <person name="Tsang A."/>
            <person name="Wiebenga A."/>
            <person name="Young D."/>
            <person name="Pisabarro A."/>
            <person name="Eastwood D.C."/>
            <person name="Martin F."/>
            <person name="Cullen D."/>
            <person name="Grigoriev I.V."/>
            <person name="Hibbett D.S."/>
        </authorList>
    </citation>
    <scope>NUCLEOTIDE SEQUENCE [LARGE SCALE GENOMIC DNA]</scope>
    <source>
        <strain evidence="9">FP-91666</strain>
    </source>
</reference>
<evidence type="ECO:0000256" key="3">
    <source>
        <dbReference type="ARBA" id="ARBA00022833"/>
    </source>
</evidence>
<dbReference type="InterPro" id="IPR013083">
    <property type="entry name" value="Znf_RING/FYVE/PHD"/>
</dbReference>
<dbReference type="InterPro" id="IPR027370">
    <property type="entry name" value="Znf-RING_euk"/>
</dbReference>
<accession>R7RYK5</accession>
<feature type="domain" description="RING-type" evidence="7">
    <location>
        <begin position="6"/>
        <end position="49"/>
    </location>
</feature>
<dbReference type="KEGG" id="shs:STEHIDRAFT_126017"/>
<dbReference type="InterPro" id="IPR017907">
    <property type="entry name" value="Znf_RING_CS"/>
</dbReference>
<feature type="compositionally biased region" description="Polar residues" evidence="6">
    <location>
        <begin position="298"/>
        <end position="310"/>
    </location>
</feature>
<dbReference type="Gene3D" id="3.30.40.10">
    <property type="entry name" value="Zinc/RING finger domain, C3HC4 (zinc finger)"/>
    <property type="match status" value="1"/>
</dbReference>
<keyword evidence="5" id="KW-0175">Coiled coil</keyword>
<dbReference type="EMBL" id="JH687398">
    <property type="protein sequence ID" value="EIM80491.1"/>
    <property type="molecule type" value="Genomic_DNA"/>
</dbReference>
<dbReference type="Pfam" id="PF13445">
    <property type="entry name" value="zf-RING_UBOX"/>
    <property type="match status" value="1"/>
</dbReference>
<proteinExistence type="predicted"/>
<evidence type="ECO:0000313" key="9">
    <source>
        <dbReference type="Proteomes" id="UP000053927"/>
    </source>
</evidence>
<evidence type="ECO:0000256" key="6">
    <source>
        <dbReference type="SAM" id="MobiDB-lite"/>
    </source>
</evidence>
<dbReference type="GeneID" id="18797693"/>
<keyword evidence="9" id="KW-1185">Reference proteome</keyword>
<evidence type="ECO:0000256" key="1">
    <source>
        <dbReference type="ARBA" id="ARBA00022723"/>
    </source>
</evidence>
<dbReference type="Proteomes" id="UP000053927">
    <property type="component" value="Unassembled WGS sequence"/>
</dbReference>
<evidence type="ECO:0000256" key="4">
    <source>
        <dbReference type="PROSITE-ProRule" id="PRU00175"/>
    </source>
</evidence>
<dbReference type="SUPFAM" id="SSF57850">
    <property type="entry name" value="RING/U-box"/>
    <property type="match status" value="1"/>
</dbReference>
<dbReference type="AlphaFoldDB" id="R7RYK5"/>
<keyword evidence="2 4" id="KW-0863">Zinc-finger</keyword>
<dbReference type="PROSITE" id="PS50089">
    <property type="entry name" value="ZF_RING_2"/>
    <property type="match status" value="1"/>
</dbReference>
<name>R7RYK5_STEHR</name>
<keyword evidence="1" id="KW-0479">Metal-binding</keyword>
<sequence length="370" mass="41129">MSMLACSICFEDLKDPVSIPCGHIYCDRCVKEYIQSSQDPMKASCPTCRTEFHIVSPDRNLVPEKCHPFLNTSVRRIYIETPVLKPYLERIAQLETRVTTLTESNAGLSTRVTSLSKDKASLMDRCEAAMEANRVMGLKEKEARGRAEEVNGKYEQMKAKYEDMKHKYEQAKPANADRTPPMPHTTSRYVLAAALESRRASKRKMLDDDSVADVSARDRLPLPRFMCNAKRAKLDAEAKLASGSRTHHAHLSFATAPRPITVNGVPHIIRRPSTQPEAGHPPRPITVNGAPHIIRRAPSSQPEAGPSTRTETPRLQARGIPLPLPRLRVRRASHPLPPPPPPLNLARLREVMLNNGFLTNGRVIGGDNGA</sequence>
<feature type="region of interest" description="Disordered" evidence="6">
    <location>
        <begin position="296"/>
        <end position="320"/>
    </location>
</feature>
<dbReference type="PROSITE" id="PS00518">
    <property type="entry name" value="ZF_RING_1"/>
    <property type="match status" value="1"/>
</dbReference>
<dbReference type="RefSeq" id="XP_007310604.1">
    <property type="nucleotide sequence ID" value="XM_007310542.1"/>
</dbReference>
<dbReference type="SMART" id="SM00184">
    <property type="entry name" value="RING"/>
    <property type="match status" value="1"/>
</dbReference>
<dbReference type="GO" id="GO:0008270">
    <property type="term" value="F:zinc ion binding"/>
    <property type="evidence" value="ECO:0007669"/>
    <property type="project" value="UniProtKB-KW"/>
</dbReference>
<gene>
    <name evidence="8" type="ORF">STEHIDRAFT_126017</name>
</gene>
<dbReference type="OMA" id="RTEFHIV"/>
<protein>
    <recommendedName>
        <fullName evidence="7">RING-type domain-containing protein</fullName>
    </recommendedName>
</protein>
<evidence type="ECO:0000259" key="7">
    <source>
        <dbReference type="PROSITE" id="PS50089"/>
    </source>
</evidence>
<dbReference type="eggNOG" id="ENOG502T2VJ">
    <property type="taxonomic scope" value="Eukaryota"/>
</dbReference>
<evidence type="ECO:0000256" key="2">
    <source>
        <dbReference type="ARBA" id="ARBA00022771"/>
    </source>
</evidence>
<organism evidence="8 9">
    <name type="scientific">Stereum hirsutum (strain FP-91666)</name>
    <name type="common">White-rot fungus</name>
    <dbReference type="NCBI Taxonomy" id="721885"/>
    <lineage>
        <taxon>Eukaryota</taxon>
        <taxon>Fungi</taxon>
        <taxon>Dikarya</taxon>
        <taxon>Basidiomycota</taxon>
        <taxon>Agaricomycotina</taxon>
        <taxon>Agaricomycetes</taxon>
        <taxon>Russulales</taxon>
        <taxon>Stereaceae</taxon>
        <taxon>Stereum</taxon>
    </lineage>
</organism>
<evidence type="ECO:0000313" key="8">
    <source>
        <dbReference type="EMBL" id="EIM80491.1"/>
    </source>
</evidence>
<dbReference type="OrthoDB" id="6270329at2759"/>
<feature type="coiled-coil region" evidence="5">
    <location>
        <begin position="140"/>
        <end position="167"/>
    </location>
</feature>
<dbReference type="InterPro" id="IPR001841">
    <property type="entry name" value="Znf_RING"/>
</dbReference>
<evidence type="ECO:0000256" key="5">
    <source>
        <dbReference type="SAM" id="Coils"/>
    </source>
</evidence>